<evidence type="ECO:0000313" key="10">
    <source>
        <dbReference type="Proteomes" id="UP000196710"/>
    </source>
</evidence>
<dbReference type="InterPro" id="IPR023120">
    <property type="entry name" value="WHTH_transcript_rep_HrcA_IDD"/>
</dbReference>
<dbReference type="PANTHER" id="PTHR34824:SF1">
    <property type="entry name" value="HEAT-INDUCIBLE TRANSCRIPTION REPRESSOR HRCA"/>
    <property type="match status" value="1"/>
</dbReference>
<dbReference type="RefSeq" id="WP_066533410.1">
    <property type="nucleotide sequence ID" value="NZ_CP021422.1"/>
</dbReference>
<evidence type="ECO:0000256" key="4">
    <source>
        <dbReference type="ARBA" id="ARBA00023163"/>
    </source>
</evidence>
<organism evidence="9 11">
    <name type="scientific">Acutalibacter muris</name>
    <dbReference type="NCBI Taxonomy" id="1796620"/>
    <lineage>
        <taxon>Bacteria</taxon>
        <taxon>Bacillati</taxon>
        <taxon>Bacillota</taxon>
        <taxon>Clostridia</taxon>
        <taxon>Eubacteriales</taxon>
        <taxon>Acutalibacteraceae</taxon>
        <taxon>Acutalibacter</taxon>
    </lineage>
</organism>
<dbReference type="EMBL" id="CP065321">
    <property type="protein sequence ID" value="QQR30038.1"/>
    <property type="molecule type" value="Genomic_DNA"/>
</dbReference>
<dbReference type="InterPro" id="IPR036390">
    <property type="entry name" value="WH_DNA-bd_sf"/>
</dbReference>
<sequence>MELTLRKEKILSSVVTEFLKSGEPVGSKVIAEEIGVSSATVRNEMSGLTEMGLLEQPHTSAGRVPSQKGYREFVDRLMEVPSLTPEEKRLIDAKLAPVLYDTEQLLVRTVELAASISRCAAAVTTPGGAGARVRAIQLVQTSRRTAMLLMMSSTGTMKNRIFRCDYDLTTDILRVFFRAFNERIAGKKVSDITPAFLQSLGASLGEMYALVGAPLRALLEAAHDTARTEMLLGGQMNLLFYPEIEPRNARNILGLLENKEEFSMLLRQKPGKVTTMIGRECGRPELDTVSMMVSRYTIDRQDAGAVAVVGPVRMDYPRLTAVLEYLTDTLSAQLTQLTGDN</sequence>
<comment type="function">
    <text evidence="5">Negative regulator of class I heat shock genes (grpE-dnaK-dnaJ and groELS operons). Prevents heat-shock induction of these operons.</text>
</comment>
<dbReference type="Pfam" id="PF03444">
    <property type="entry name" value="WHD_HrcA"/>
    <property type="match status" value="1"/>
</dbReference>
<dbReference type="InterPro" id="IPR002571">
    <property type="entry name" value="HrcA"/>
</dbReference>
<dbReference type="PANTHER" id="PTHR34824">
    <property type="entry name" value="HEAT-INDUCIBLE TRANSCRIPTION REPRESSOR HRCA"/>
    <property type="match status" value="1"/>
</dbReference>
<keyword evidence="4 5" id="KW-0804">Transcription</keyword>
<keyword evidence="1 5" id="KW-0678">Repressor</keyword>
<dbReference type="Gene3D" id="1.10.10.10">
    <property type="entry name" value="Winged helix-like DNA-binding domain superfamily/Winged helix DNA-binding domain"/>
    <property type="match status" value="1"/>
</dbReference>
<reference evidence="9 11" key="3">
    <citation type="submission" date="2020-11" db="EMBL/GenBank/DDBJ databases">
        <title>Closed and high quality bacterial genomes of the OMM12 community.</title>
        <authorList>
            <person name="Marbouty M."/>
            <person name="Lamy-Besnier Q."/>
            <person name="Debarbieux L."/>
            <person name="Koszul R."/>
        </authorList>
    </citation>
    <scope>NUCLEOTIDE SEQUENCE [LARGE SCALE GENOMIC DNA]</scope>
    <source>
        <strain evidence="9 11">KB18</strain>
    </source>
</reference>
<feature type="domain" description="Heat-inducible transcription repressor HrcA C-terminal" evidence="6">
    <location>
        <begin position="103"/>
        <end position="318"/>
    </location>
</feature>
<keyword evidence="10" id="KW-1185">Reference proteome</keyword>
<dbReference type="GO" id="GO:0045892">
    <property type="term" value="P:negative regulation of DNA-templated transcription"/>
    <property type="evidence" value="ECO:0007669"/>
    <property type="project" value="UniProtKB-UniRule"/>
</dbReference>
<evidence type="ECO:0000256" key="3">
    <source>
        <dbReference type="ARBA" id="ARBA00023016"/>
    </source>
</evidence>
<dbReference type="SUPFAM" id="SSF46785">
    <property type="entry name" value="Winged helix' DNA-binding domain"/>
    <property type="match status" value="1"/>
</dbReference>
<evidence type="ECO:0000313" key="8">
    <source>
        <dbReference type="EMBL" id="ASB40757.1"/>
    </source>
</evidence>
<dbReference type="Gene3D" id="3.30.390.60">
    <property type="entry name" value="Heat-inducible transcription repressor hrca homolog, domain 3"/>
    <property type="match status" value="1"/>
</dbReference>
<dbReference type="Gene3D" id="3.30.450.40">
    <property type="match status" value="1"/>
</dbReference>
<evidence type="ECO:0000313" key="9">
    <source>
        <dbReference type="EMBL" id="QQR30038.1"/>
    </source>
</evidence>
<dbReference type="AlphaFoldDB" id="A0A1Z2XQL7"/>
<dbReference type="InterPro" id="IPR005104">
    <property type="entry name" value="WHTH_HrcA_DNA-bd"/>
</dbReference>
<dbReference type="Proteomes" id="UP000596035">
    <property type="component" value="Chromosome"/>
</dbReference>
<feature type="domain" description="Winged helix-turn-helix transcription repressor HrcA DNA-binding" evidence="7">
    <location>
        <begin position="2"/>
        <end position="72"/>
    </location>
</feature>
<dbReference type="PIRSF" id="PIRSF005485">
    <property type="entry name" value="HrcA"/>
    <property type="match status" value="1"/>
</dbReference>
<evidence type="ECO:0000256" key="5">
    <source>
        <dbReference type="HAMAP-Rule" id="MF_00081"/>
    </source>
</evidence>
<keyword evidence="2 5" id="KW-0805">Transcription regulation</keyword>
<dbReference type="NCBIfam" id="TIGR00331">
    <property type="entry name" value="hrcA"/>
    <property type="match status" value="1"/>
</dbReference>
<dbReference type="GO" id="GO:0003677">
    <property type="term" value="F:DNA binding"/>
    <property type="evidence" value="ECO:0007669"/>
    <property type="project" value="InterPro"/>
</dbReference>
<reference evidence="10" key="2">
    <citation type="submission" date="2017-05" db="EMBL/GenBank/DDBJ databases">
        <title>Improved OligoMM genomes.</title>
        <authorList>
            <person name="Garzetti D."/>
        </authorList>
    </citation>
    <scope>NUCLEOTIDE SEQUENCE [LARGE SCALE GENOMIC DNA]</scope>
    <source>
        <strain evidence="10">KB18</strain>
    </source>
</reference>
<gene>
    <name evidence="5 9" type="primary">hrcA</name>
    <name evidence="8" type="ORF">ADH66_08870</name>
    <name evidence="9" type="ORF">I5Q82_18910</name>
</gene>
<dbReference type="InterPro" id="IPR029016">
    <property type="entry name" value="GAF-like_dom_sf"/>
</dbReference>
<evidence type="ECO:0000256" key="2">
    <source>
        <dbReference type="ARBA" id="ARBA00023015"/>
    </source>
</evidence>
<protein>
    <recommendedName>
        <fullName evidence="5">Heat-inducible transcription repressor HrcA</fullName>
    </recommendedName>
</protein>
<proteinExistence type="inferred from homology"/>
<dbReference type="Proteomes" id="UP000196710">
    <property type="component" value="Chromosome"/>
</dbReference>
<name>A0A1Z2XQL7_9FIRM</name>
<keyword evidence="3 5" id="KW-0346">Stress response</keyword>
<reference evidence="8" key="1">
    <citation type="journal article" date="2017" name="Genome Announc.">
        <title>High-Quality Whole-Genome Sequences of the Oligo-Mouse-Microbiota Bacterial Community.</title>
        <authorList>
            <person name="Garzetti D."/>
            <person name="Brugiroux S."/>
            <person name="Bunk B."/>
            <person name="Pukall R."/>
            <person name="McCoy K.D."/>
            <person name="Macpherson A.J."/>
            <person name="Stecher B."/>
        </authorList>
    </citation>
    <scope>NUCLEOTIDE SEQUENCE</scope>
    <source>
        <strain evidence="8">KB18</strain>
    </source>
</reference>
<dbReference type="InterPro" id="IPR021153">
    <property type="entry name" value="HrcA_C"/>
</dbReference>
<dbReference type="EMBL" id="CP021422">
    <property type="protein sequence ID" value="ASB40757.1"/>
    <property type="molecule type" value="Genomic_DNA"/>
</dbReference>
<evidence type="ECO:0000256" key="1">
    <source>
        <dbReference type="ARBA" id="ARBA00022491"/>
    </source>
</evidence>
<evidence type="ECO:0000259" key="7">
    <source>
        <dbReference type="Pfam" id="PF03444"/>
    </source>
</evidence>
<evidence type="ECO:0000259" key="6">
    <source>
        <dbReference type="Pfam" id="PF01628"/>
    </source>
</evidence>
<dbReference type="SUPFAM" id="SSF55781">
    <property type="entry name" value="GAF domain-like"/>
    <property type="match status" value="1"/>
</dbReference>
<accession>A0A1Z2XQL7</accession>
<comment type="similarity">
    <text evidence="5">Belongs to the HrcA family.</text>
</comment>
<evidence type="ECO:0000313" key="11">
    <source>
        <dbReference type="Proteomes" id="UP000596035"/>
    </source>
</evidence>
<dbReference type="Pfam" id="PF01628">
    <property type="entry name" value="HrcA"/>
    <property type="match status" value="1"/>
</dbReference>
<dbReference type="InterPro" id="IPR036388">
    <property type="entry name" value="WH-like_DNA-bd_sf"/>
</dbReference>
<dbReference type="KEGG" id="amur:ADH66_08870"/>
<dbReference type="HAMAP" id="MF_00081">
    <property type="entry name" value="HrcA"/>
    <property type="match status" value="1"/>
</dbReference>